<name>A0A4V3X9E0_9APHY</name>
<gene>
    <name evidence="1" type="ORF">EW026_g7548</name>
</gene>
<evidence type="ECO:0000313" key="1">
    <source>
        <dbReference type="EMBL" id="THG93782.1"/>
    </source>
</evidence>
<proteinExistence type="predicted"/>
<dbReference type="AlphaFoldDB" id="A0A4V3X9E0"/>
<dbReference type="EMBL" id="SGPJ01000571">
    <property type="protein sequence ID" value="THG93782.1"/>
    <property type="molecule type" value="Genomic_DNA"/>
</dbReference>
<dbReference type="Proteomes" id="UP000309038">
    <property type="component" value="Unassembled WGS sequence"/>
</dbReference>
<sequence>MDAMQSHSESTGIQTISAVQRHPKLYFTDGDIALSASKTDATPLVVFRVHRHILRSISLLPASGSNELYDEAPLVHLTDDADNSESLLKVLYNSSSSLAEFKRRDPDFPIFAGRVLKLATKYKVDSVRQAVVKHLESDWPTDLPGWHSYHADKVKHVESIFHNIHPNSAFSEPTSAIRVAMDHNIPSILPAAFYSLAQIDATDPWPSKQSPSIAARWDMLDSADLRFIRGKQALMFMMDMFTNIFSISGNRKCRAPRCASELDELKELYWTVHPDDLRFPDPLQWLNDYLTDLDDDGPLLCARCLVVFSSILSIPVTPDSNETYDGVPLVRLTDDADDFESLLKMMYIPSPPDLKHRDPGFPIFAGKVLKIADKYEVDSVRHAVVKQLESDWPKDLSEWYRFKADMEKQVELNGLKIIDSFSFNEPASAIRVAMDHDIPSILPIAFYTLAQVDMNPERPPQMGPAPRWDLLNANDFVRLMGGKQFMAVGMNELLEVFIIEQCSAQRCGNELTKLKATKFSMRELCIPDPLGWLYGVLKDLDRKDLCSACQGAVRKGILKTMEICWRHLPRVFEL</sequence>
<comment type="caution">
    <text evidence="1">The sequence shown here is derived from an EMBL/GenBank/DDBJ whole genome shotgun (WGS) entry which is preliminary data.</text>
</comment>
<accession>A0A4V3X9E0</accession>
<protein>
    <recommendedName>
        <fullName evidence="3">BTB domain-containing protein</fullName>
    </recommendedName>
</protein>
<organism evidence="1 2">
    <name type="scientific">Hermanssonia centrifuga</name>
    <dbReference type="NCBI Taxonomy" id="98765"/>
    <lineage>
        <taxon>Eukaryota</taxon>
        <taxon>Fungi</taxon>
        <taxon>Dikarya</taxon>
        <taxon>Basidiomycota</taxon>
        <taxon>Agaricomycotina</taxon>
        <taxon>Agaricomycetes</taxon>
        <taxon>Polyporales</taxon>
        <taxon>Meruliaceae</taxon>
        <taxon>Hermanssonia</taxon>
    </lineage>
</organism>
<evidence type="ECO:0000313" key="2">
    <source>
        <dbReference type="Proteomes" id="UP000309038"/>
    </source>
</evidence>
<evidence type="ECO:0008006" key="3">
    <source>
        <dbReference type="Google" id="ProtNLM"/>
    </source>
</evidence>
<reference evidence="1 2" key="1">
    <citation type="submission" date="2019-02" db="EMBL/GenBank/DDBJ databases">
        <title>Genome sequencing of the rare red list fungi Phlebia centrifuga.</title>
        <authorList>
            <person name="Buettner E."/>
            <person name="Kellner H."/>
        </authorList>
    </citation>
    <scope>NUCLEOTIDE SEQUENCE [LARGE SCALE GENOMIC DNA]</scope>
    <source>
        <strain evidence="1 2">DSM 108282</strain>
    </source>
</reference>
<keyword evidence="2" id="KW-1185">Reference proteome</keyword>